<dbReference type="Proteomes" id="UP000249757">
    <property type="component" value="Unassembled WGS sequence"/>
</dbReference>
<evidence type="ECO:0000313" key="2">
    <source>
        <dbReference type="EMBL" id="KAI1509373.1"/>
    </source>
</evidence>
<keyword evidence="1" id="KW-0472">Membrane</keyword>
<keyword evidence="1" id="KW-0812">Transmembrane</keyword>
<keyword evidence="3" id="KW-1185">Reference proteome</keyword>
<evidence type="ECO:0000313" key="3">
    <source>
        <dbReference type="Proteomes" id="UP000249757"/>
    </source>
</evidence>
<gene>
    <name evidence="2" type="ORF">Ptr86124_011453</name>
</gene>
<dbReference type="EMBL" id="NRDI02000020">
    <property type="protein sequence ID" value="KAI1509373.1"/>
    <property type="molecule type" value="Genomic_DNA"/>
</dbReference>
<feature type="transmembrane region" description="Helical" evidence="1">
    <location>
        <begin position="15"/>
        <end position="41"/>
    </location>
</feature>
<name>A0A922N400_9PLEO</name>
<reference evidence="3" key="1">
    <citation type="journal article" date="2022" name="Microb. Genom.">
        <title>A global pangenome for the wheat fungal pathogen Pyrenophora tritici-repentis and prediction of effector protein structural homology.</title>
        <authorList>
            <person name="Moolhuijzen P.M."/>
            <person name="See P.T."/>
            <person name="Shi G."/>
            <person name="Powell H.R."/>
            <person name="Cockram J."/>
            <person name="Jorgensen L.N."/>
            <person name="Benslimane H."/>
            <person name="Strelkov S.E."/>
            <person name="Turner J."/>
            <person name="Liu Z."/>
            <person name="Moffat C.S."/>
        </authorList>
    </citation>
    <scope>NUCLEOTIDE SEQUENCE [LARGE SCALE GENOMIC DNA]</scope>
</reference>
<comment type="caution">
    <text evidence="2">The sequence shown here is derived from an EMBL/GenBank/DDBJ whole genome shotgun (WGS) entry which is preliminary data.</text>
</comment>
<keyword evidence="1" id="KW-1133">Transmembrane helix</keyword>
<accession>A0A922N400</accession>
<dbReference type="Pfam" id="PF11927">
    <property type="entry name" value="HODM_asu-like"/>
    <property type="match status" value="2"/>
</dbReference>
<dbReference type="OrthoDB" id="5043642at2759"/>
<sequence>MPKESTTHDPSPSPLYTLLIFVAGICGYFFFLGTAAVRLWFYKGALGPDPEKFILIRSEVLNTSSPTAPPQISDLSARRRTVFHAESLAAPLSTEATAHSTALSPRTFSTATTTVNMHDFGDDLSEIKDARLRKYIAEERRISRIPAFDADDCGDGEYFPSIPIATYPIEAPNPFSTSATPSLSSLGLTTIPYTNWLTIPPYYTTQHAARTHLLSTSRSACIQALPDADAACRELMLEVCDFLVEHYPQQFLFQKRSGRRWIRNESTGENFLLEAPWRVSPGEVVSRLTGVDWCVWGRSESTRMWYLQASATCFPAGYDIPLYIGKSVDAIIYGEKDKGPMVSWSALPDLLLHSHLIPTLSTSPQAGPSTFPSLTSHIIQTSPPTHSLASTLHITRPIDFFAGNIANLHPSELLVRTSTQVFARLPKSGAVVVATRTETETLGAMAGRMSRMEKERFLREVNGWGEDEARFKGRELWVGVVERVLRGQNAFRDDMTVYSSV</sequence>
<evidence type="ECO:0000256" key="1">
    <source>
        <dbReference type="SAM" id="Phobius"/>
    </source>
</evidence>
<protein>
    <submittedName>
        <fullName evidence="2">DUF3445 containing protein</fullName>
    </submittedName>
</protein>
<organism evidence="2 3">
    <name type="scientific">Pyrenophora tritici-repentis</name>
    <dbReference type="NCBI Taxonomy" id="45151"/>
    <lineage>
        <taxon>Eukaryota</taxon>
        <taxon>Fungi</taxon>
        <taxon>Dikarya</taxon>
        <taxon>Ascomycota</taxon>
        <taxon>Pezizomycotina</taxon>
        <taxon>Dothideomycetes</taxon>
        <taxon>Pleosporomycetidae</taxon>
        <taxon>Pleosporales</taxon>
        <taxon>Pleosporineae</taxon>
        <taxon>Pleosporaceae</taxon>
        <taxon>Pyrenophora</taxon>
    </lineage>
</organism>
<proteinExistence type="predicted"/>
<dbReference type="AlphaFoldDB" id="A0A922N400"/>
<dbReference type="InterPro" id="IPR021848">
    <property type="entry name" value="HODM_asu-like"/>
</dbReference>